<keyword evidence="4" id="KW-1185">Reference proteome</keyword>
<evidence type="ECO:0000313" key="4">
    <source>
        <dbReference type="Proteomes" id="UP001074635"/>
    </source>
</evidence>
<gene>
    <name evidence="3" type="ORF">OYC61_012815</name>
</gene>
<proteinExistence type="predicted"/>
<feature type="compositionally biased region" description="Polar residues" evidence="2">
    <location>
        <begin position="9"/>
        <end position="19"/>
    </location>
</feature>
<name>A0ABU3MUA3_9BURK</name>
<dbReference type="EMBL" id="JAPQTC020000004">
    <property type="protein sequence ID" value="MDT8505181.1"/>
    <property type="molecule type" value="Genomic_DNA"/>
</dbReference>
<accession>A0ABU3MUA3</accession>
<evidence type="ECO:0000256" key="2">
    <source>
        <dbReference type="SAM" id="MobiDB-lite"/>
    </source>
</evidence>
<dbReference type="NCBIfam" id="NF041373">
    <property type="entry name" value="HGG_STG"/>
    <property type="match status" value="1"/>
</dbReference>
<organism evidence="3 4">
    <name type="scientific">Alcaligenes nematophilus</name>
    <dbReference type="NCBI Taxonomy" id="2994643"/>
    <lineage>
        <taxon>Bacteria</taxon>
        <taxon>Pseudomonadati</taxon>
        <taxon>Pseudomonadota</taxon>
        <taxon>Betaproteobacteria</taxon>
        <taxon>Burkholderiales</taxon>
        <taxon>Alcaligenaceae</taxon>
        <taxon>Alcaligenes</taxon>
    </lineage>
</organism>
<dbReference type="Proteomes" id="UP001074635">
    <property type="component" value="Unassembled WGS sequence"/>
</dbReference>
<feature type="coiled-coil region" evidence="1">
    <location>
        <begin position="122"/>
        <end position="149"/>
    </location>
</feature>
<evidence type="ECO:0000256" key="1">
    <source>
        <dbReference type="SAM" id="Coils"/>
    </source>
</evidence>
<evidence type="ECO:0000313" key="3">
    <source>
        <dbReference type="EMBL" id="MDT8505181.1"/>
    </source>
</evidence>
<sequence>MATCGAKTRSGQTCRNRAMQNGRCRMHGGKSTGAPTGNRNAATPGSIYSRYFTEEEKELAAQIELGKVDEELRLTRIRLMRALAREAECGNTLELDSEKREPVIIDGVVVAGAEQVTTTSKVRDYTGLIDKLTARIESLERTRAELAKNAPPDETPVGKIQIEIVNAKPNPAPTDDGAASAVLSD</sequence>
<keyword evidence="1" id="KW-0175">Coiled coil</keyword>
<reference evidence="3" key="1">
    <citation type="submission" date="2023-08" db="EMBL/GenBank/DDBJ databases">
        <title>Study of Resistomes in environmental pathogenic environmental.</title>
        <authorList>
            <person name="Bhattacharjee A."/>
            <person name="Singh A.K."/>
        </authorList>
    </citation>
    <scope>NUCLEOTIDE SEQUENCE</scope>
    <source>
        <strain evidence="3">S1</strain>
    </source>
</reference>
<dbReference type="RefSeq" id="WP_268378283.1">
    <property type="nucleotide sequence ID" value="NZ_JAPQTC020000004.1"/>
</dbReference>
<dbReference type="InterPro" id="IPR047675">
    <property type="entry name" value="Putative_zinc-bd"/>
</dbReference>
<comment type="caution">
    <text evidence="3">The sequence shown here is derived from an EMBL/GenBank/DDBJ whole genome shotgun (WGS) entry which is preliminary data.</text>
</comment>
<feature type="compositionally biased region" description="Polar residues" evidence="2">
    <location>
        <begin position="33"/>
        <end position="43"/>
    </location>
</feature>
<feature type="region of interest" description="Disordered" evidence="2">
    <location>
        <begin position="1"/>
        <end position="44"/>
    </location>
</feature>
<protein>
    <submittedName>
        <fullName evidence="3">HGGxSTG domain-containing protein</fullName>
    </submittedName>
</protein>